<reference evidence="6" key="1">
    <citation type="submission" date="2025-08" db="UniProtKB">
        <authorList>
            <consortium name="Ensembl"/>
        </authorList>
    </citation>
    <scope>IDENTIFICATION</scope>
</reference>
<feature type="compositionally biased region" description="Basic residues" evidence="4">
    <location>
        <begin position="59"/>
        <end position="75"/>
    </location>
</feature>
<keyword evidence="7" id="KW-1185">Reference proteome</keyword>
<evidence type="ECO:0000259" key="5">
    <source>
        <dbReference type="PROSITE" id="PS51891"/>
    </source>
</evidence>
<feature type="region of interest" description="Disordered" evidence="4">
    <location>
        <begin position="49"/>
        <end position="101"/>
    </location>
</feature>
<dbReference type="Proteomes" id="UP000233160">
    <property type="component" value="Unassembled WGS sequence"/>
</dbReference>
<keyword evidence="2" id="KW-0479">Metal-binding</keyword>
<evidence type="ECO:0000256" key="4">
    <source>
        <dbReference type="SAM" id="MobiDB-lite"/>
    </source>
</evidence>
<dbReference type="Gene3D" id="2.170.150.70">
    <property type="match status" value="1"/>
</dbReference>
<accession>A0A2K6G4L1</accession>
<dbReference type="PANTHER" id="PTHR28620:SF3">
    <property type="entry name" value="CENTROMERE PROTEIN V-LIKE PROTEIN 1"/>
    <property type="match status" value="1"/>
</dbReference>
<evidence type="ECO:0000256" key="2">
    <source>
        <dbReference type="ARBA" id="ARBA00022723"/>
    </source>
</evidence>
<dbReference type="Pfam" id="PF04828">
    <property type="entry name" value="GFA"/>
    <property type="match status" value="1"/>
</dbReference>
<dbReference type="InterPro" id="IPR011057">
    <property type="entry name" value="Mss4-like_sf"/>
</dbReference>
<feature type="domain" description="CENP-V/GFA" evidence="5">
    <location>
        <begin position="143"/>
        <end position="255"/>
    </location>
</feature>
<evidence type="ECO:0000313" key="6">
    <source>
        <dbReference type="Ensembl" id="ENSPCOP00000021166.1"/>
    </source>
</evidence>
<dbReference type="Ensembl" id="ENSPCOT00000031826.1">
    <property type="protein sequence ID" value="ENSPCOP00000021166.1"/>
    <property type="gene ID" value="ENSPCOG00000022585.1"/>
</dbReference>
<dbReference type="PROSITE" id="PS51891">
    <property type="entry name" value="CENP_V_GFA"/>
    <property type="match status" value="1"/>
</dbReference>
<comment type="similarity">
    <text evidence="1">Belongs to the Gfa family.</text>
</comment>
<reference evidence="6" key="2">
    <citation type="submission" date="2025-09" db="UniProtKB">
        <authorList>
            <consortium name="Ensembl"/>
        </authorList>
    </citation>
    <scope>IDENTIFICATION</scope>
</reference>
<sequence>AHAWQAAGAMGRVRNRGTARRRRRKRPVDAPGTRAAIWVMGASRAPCPRVQVGDGSHRAAAKRWRGRSRRKRRWPRVREAGLKDLLPPAPPATPLAPAASPEELDLGAQRERWETFRKLWGLSCEGAAKVLLDTFEYPGLVYHTGGCHCGAVRFAAWAPADLRVLDCSCRLCKKKQHRHFLVPAARFTLLQGAESMVTYRSNTHPALHSFCRRCGVQSFHAAVSDPRVYGVAPHCLDAGTVRSVVVEEVDGGEQEEEATEAHKTTQNAATEAAPACALGKEH</sequence>
<feature type="compositionally biased region" description="Basic residues" evidence="4">
    <location>
        <begin position="13"/>
        <end position="26"/>
    </location>
</feature>
<name>A0A2K6G4L1_PROCO</name>
<dbReference type="AlphaFoldDB" id="A0A2K6G4L1"/>
<feature type="region of interest" description="Disordered" evidence="4">
    <location>
        <begin position="1"/>
        <end position="31"/>
    </location>
</feature>
<organism evidence="6 7">
    <name type="scientific">Propithecus coquereli</name>
    <name type="common">Coquerel's sifaka</name>
    <name type="synonym">Propithecus verreauxi coquereli</name>
    <dbReference type="NCBI Taxonomy" id="379532"/>
    <lineage>
        <taxon>Eukaryota</taxon>
        <taxon>Metazoa</taxon>
        <taxon>Chordata</taxon>
        <taxon>Craniata</taxon>
        <taxon>Vertebrata</taxon>
        <taxon>Euteleostomi</taxon>
        <taxon>Mammalia</taxon>
        <taxon>Eutheria</taxon>
        <taxon>Euarchontoglires</taxon>
        <taxon>Primates</taxon>
        <taxon>Strepsirrhini</taxon>
        <taxon>Lemuriformes</taxon>
        <taxon>Indriidae</taxon>
        <taxon>Propithecus</taxon>
    </lineage>
</organism>
<keyword evidence="3" id="KW-0862">Zinc</keyword>
<protein>
    <recommendedName>
        <fullName evidence="5">CENP-V/GFA domain-containing protein</fullName>
    </recommendedName>
</protein>
<evidence type="ECO:0000313" key="7">
    <source>
        <dbReference type="Proteomes" id="UP000233160"/>
    </source>
</evidence>
<dbReference type="STRING" id="379532.ENSPCOP00000021166"/>
<dbReference type="OMA" id="WEQEATE"/>
<proteinExistence type="inferred from homology"/>
<dbReference type="InterPro" id="IPR006913">
    <property type="entry name" value="CENP-V/GFA"/>
</dbReference>
<evidence type="ECO:0000256" key="3">
    <source>
        <dbReference type="ARBA" id="ARBA00022833"/>
    </source>
</evidence>
<dbReference type="PANTHER" id="PTHR28620">
    <property type="entry name" value="CENTROMERE PROTEIN V"/>
    <property type="match status" value="1"/>
</dbReference>
<dbReference type="GO" id="GO:0016846">
    <property type="term" value="F:carbon-sulfur lyase activity"/>
    <property type="evidence" value="ECO:0007669"/>
    <property type="project" value="InterPro"/>
</dbReference>
<evidence type="ECO:0000256" key="1">
    <source>
        <dbReference type="ARBA" id="ARBA00005495"/>
    </source>
</evidence>
<dbReference type="GO" id="GO:0046872">
    <property type="term" value="F:metal ion binding"/>
    <property type="evidence" value="ECO:0007669"/>
    <property type="project" value="UniProtKB-KW"/>
</dbReference>
<dbReference type="SUPFAM" id="SSF51316">
    <property type="entry name" value="Mss4-like"/>
    <property type="match status" value="1"/>
</dbReference>
<dbReference type="GeneTree" id="ENSGT00390000003183"/>
<feature type="region of interest" description="Disordered" evidence="4">
    <location>
        <begin position="252"/>
        <end position="282"/>
    </location>
</feature>
<dbReference type="InterPro" id="IPR052355">
    <property type="entry name" value="CENP-V-like"/>
</dbReference>